<dbReference type="PROSITE" id="PS00018">
    <property type="entry name" value="EF_HAND_1"/>
    <property type="match status" value="1"/>
</dbReference>
<dbReference type="InterPro" id="IPR011992">
    <property type="entry name" value="EF-hand-dom_pair"/>
</dbReference>
<proteinExistence type="predicted"/>
<dbReference type="Proteomes" id="UP001620597">
    <property type="component" value="Unassembled WGS sequence"/>
</dbReference>
<accession>A0ABW8NE94</accession>
<dbReference type="InterPro" id="IPR002048">
    <property type="entry name" value="EF_hand_dom"/>
</dbReference>
<feature type="domain" description="EF-hand" evidence="2">
    <location>
        <begin position="10"/>
        <end position="45"/>
    </location>
</feature>
<reference evidence="3 4" key="1">
    <citation type="submission" date="2024-03" db="EMBL/GenBank/DDBJ databases">
        <title>High-quality draft genome sequence of Oceanobacter sp. wDCs-4.</title>
        <authorList>
            <person name="Dong C."/>
        </authorList>
    </citation>
    <scope>NUCLEOTIDE SEQUENCE [LARGE SCALE GENOMIC DNA]</scope>
    <source>
        <strain evidence="4">wDCs-4</strain>
    </source>
</reference>
<protein>
    <recommendedName>
        <fullName evidence="2">EF-hand domain-containing protein</fullName>
    </recommendedName>
</protein>
<name>A0ABW8NE94_9GAMM</name>
<evidence type="ECO:0000256" key="1">
    <source>
        <dbReference type="SAM" id="MobiDB-lite"/>
    </source>
</evidence>
<feature type="compositionally biased region" description="Acidic residues" evidence="1">
    <location>
        <begin position="22"/>
        <end position="34"/>
    </location>
</feature>
<dbReference type="Gene3D" id="1.10.238.10">
    <property type="entry name" value="EF-hand"/>
    <property type="match status" value="1"/>
</dbReference>
<sequence length="50" mass="5467">MRTPPSDEAASIPPLAEHFSEMDTDGDGVLTEEEMSAHMPRPPKADSNDR</sequence>
<evidence type="ECO:0000313" key="3">
    <source>
        <dbReference type="EMBL" id="MFK4751245.1"/>
    </source>
</evidence>
<dbReference type="PROSITE" id="PS50222">
    <property type="entry name" value="EF_HAND_2"/>
    <property type="match status" value="1"/>
</dbReference>
<gene>
    <name evidence="3" type="ORF">WG929_02380</name>
</gene>
<evidence type="ECO:0000259" key="2">
    <source>
        <dbReference type="PROSITE" id="PS50222"/>
    </source>
</evidence>
<organism evidence="3 4">
    <name type="scientific">Oceanobacter antarcticus</name>
    <dbReference type="NCBI Taxonomy" id="3133425"/>
    <lineage>
        <taxon>Bacteria</taxon>
        <taxon>Pseudomonadati</taxon>
        <taxon>Pseudomonadota</taxon>
        <taxon>Gammaproteobacteria</taxon>
        <taxon>Oceanospirillales</taxon>
        <taxon>Oceanospirillaceae</taxon>
        <taxon>Oceanobacter</taxon>
    </lineage>
</organism>
<comment type="caution">
    <text evidence="3">The sequence shown here is derived from an EMBL/GenBank/DDBJ whole genome shotgun (WGS) entry which is preliminary data.</text>
</comment>
<dbReference type="SUPFAM" id="SSF47473">
    <property type="entry name" value="EF-hand"/>
    <property type="match status" value="1"/>
</dbReference>
<evidence type="ECO:0000313" key="4">
    <source>
        <dbReference type="Proteomes" id="UP001620597"/>
    </source>
</evidence>
<keyword evidence="4" id="KW-1185">Reference proteome</keyword>
<dbReference type="InterPro" id="IPR018247">
    <property type="entry name" value="EF_Hand_1_Ca_BS"/>
</dbReference>
<dbReference type="RefSeq" id="WP_369857598.1">
    <property type="nucleotide sequence ID" value="NZ_JBBKTX010000002.1"/>
</dbReference>
<dbReference type="EMBL" id="JBBKTX010000002">
    <property type="protein sequence ID" value="MFK4751245.1"/>
    <property type="molecule type" value="Genomic_DNA"/>
</dbReference>
<feature type="region of interest" description="Disordered" evidence="1">
    <location>
        <begin position="1"/>
        <end position="50"/>
    </location>
</feature>